<dbReference type="EMBL" id="BTRK01000003">
    <property type="protein sequence ID" value="GMR40189.1"/>
    <property type="molecule type" value="Genomic_DNA"/>
</dbReference>
<reference evidence="2" key="1">
    <citation type="submission" date="2022-10" db="EMBL/GenBank/DDBJ databases">
        <title>Genome assembly of Pristionchus species.</title>
        <authorList>
            <person name="Yoshida K."/>
            <person name="Sommer R.J."/>
        </authorList>
    </citation>
    <scope>NUCLEOTIDE SEQUENCE [LARGE SCALE GENOMIC DNA]</scope>
    <source>
        <strain evidence="2">RS5460</strain>
    </source>
</reference>
<gene>
    <name evidence="1" type="ORF">PMAYCL1PPCAC_10384</name>
</gene>
<feature type="non-terminal residue" evidence="1">
    <location>
        <position position="104"/>
    </location>
</feature>
<comment type="caution">
    <text evidence="1">The sequence shown here is derived from an EMBL/GenBank/DDBJ whole genome shotgun (WGS) entry which is preliminary data.</text>
</comment>
<evidence type="ECO:0000313" key="2">
    <source>
        <dbReference type="Proteomes" id="UP001328107"/>
    </source>
</evidence>
<evidence type="ECO:0000313" key="1">
    <source>
        <dbReference type="EMBL" id="GMR40189.1"/>
    </source>
</evidence>
<feature type="non-terminal residue" evidence="1">
    <location>
        <position position="1"/>
    </location>
</feature>
<dbReference type="Proteomes" id="UP001328107">
    <property type="component" value="Unassembled WGS sequence"/>
</dbReference>
<sequence length="104" mass="11554">EAVPILAIVGPTPGKQQLDILFEVIPQLSFHAIISIVVQVLSDIEVVPMNCSAFISHKKNRRITHSCNSPFCRDKEGNCAQLHQFRDQIERRDTASSGDHCSLS</sequence>
<proteinExistence type="predicted"/>
<protein>
    <submittedName>
        <fullName evidence="1">Uncharacterized protein</fullName>
    </submittedName>
</protein>
<dbReference type="AlphaFoldDB" id="A0AAN5CEP1"/>
<accession>A0AAN5CEP1</accession>
<keyword evidence="2" id="KW-1185">Reference proteome</keyword>
<organism evidence="1 2">
    <name type="scientific">Pristionchus mayeri</name>
    <dbReference type="NCBI Taxonomy" id="1317129"/>
    <lineage>
        <taxon>Eukaryota</taxon>
        <taxon>Metazoa</taxon>
        <taxon>Ecdysozoa</taxon>
        <taxon>Nematoda</taxon>
        <taxon>Chromadorea</taxon>
        <taxon>Rhabditida</taxon>
        <taxon>Rhabditina</taxon>
        <taxon>Diplogasteromorpha</taxon>
        <taxon>Diplogasteroidea</taxon>
        <taxon>Neodiplogasteridae</taxon>
        <taxon>Pristionchus</taxon>
    </lineage>
</organism>
<name>A0AAN5CEP1_9BILA</name>